<evidence type="ECO:0000313" key="1">
    <source>
        <dbReference type="EMBL" id="KZC07354.1"/>
    </source>
</evidence>
<protein>
    <submittedName>
        <fullName evidence="1">Histone-lysine N-methyltransferase SETMAR</fullName>
    </submittedName>
</protein>
<dbReference type="InterPro" id="IPR052709">
    <property type="entry name" value="Transposase-MT_Hybrid"/>
</dbReference>
<accession>A0A154P7Q4</accession>
<dbReference type="GO" id="GO:0044774">
    <property type="term" value="P:mitotic DNA integrity checkpoint signaling"/>
    <property type="evidence" value="ECO:0007669"/>
    <property type="project" value="TreeGrafter"/>
</dbReference>
<evidence type="ECO:0000313" key="2">
    <source>
        <dbReference type="Proteomes" id="UP000076502"/>
    </source>
</evidence>
<dbReference type="GO" id="GO:0006303">
    <property type="term" value="P:double-strand break repair via nonhomologous end joining"/>
    <property type="evidence" value="ECO:0007669"/>
    <property type="project" value="TreeGrafter"/>
</dbReference>
<dbReference type="PANTHER" id="PTHR46060:SF2">
    <property type="entry name" value="HISTONE-LYSINE N-METHYLTRANSFERASE SETMAR"/>
    <property type="match status" value="1"/>
</dbReference>
<dbReference type="Gene3D" id="3.30.420.10">
    <property type="entry name" value="Ribonuclease H-like superfamily/Ribonuclease H"/>
    <property type="match status" value="1"/>
</dbReference>
<organism evidence="1 2">
    <name type="scientific">Dufourea novaeangliae</name>
    <name type="common">Sweat bee</name>
    <dbReference type="NCBI Taxonomy" id="178035"/>
    <lineage>
        <taxon>Eukaryota</taxon>
        <taxon>Metazoa</taxon>
        <taxon>Ecdysozoa</taxon>
        <taxon>Arthropoda</taxon>
        <taxon>Hexapoda</taxon>
        <taxon>Insecta</taxon>
        <taxon>Pterygota</taxon>
        <taxon>Neoptera</taxon>
        <taxon>Endopterygota</taxon>
        <taxon>Hymenoptera</taxon>
        <taxon>Apocrita</taxon>
        <taxon>Aculeata</taxon>
        <taxon>Apoidea</taxon>
        <taxon>Anthophila</taxon>
        <taxon>Halictidae</taxon>
        <taxon>Rophitinae</taxon>
        <taxon>Dufourea</taxon>
    </lineage>
</organism>
<dbReference type="Proteomes" id="UP000076502">
    <property type="component" value="Unassembled WGS sequence"/>
</dbReference>
<dbReference type="STRING" id="178035.A0A154P7Q4"/>
<dbReference type="AlphaFoldDB" id="A0A154P7Q4"/>
<dbReference type="GO" id="GO:0000014">
    <property type="term" value="F:single-stranded DNA endodeoxyribonuclease activity"/>
    <property type="evidence" value="ECO:0007669"/>
    <property type="project" value="TreeGrafter"/>
</dbReference>
<dbReference type="GO" id="GO:0003690">
    <property type="term" value="F:double-stranded DNA binding"/>
    <property type="evidence" value="ECO:0007669"/>
    <property type="project" value="TreeGrafter"/>
</dbReference>
<dbReference type="OrthoDB" id="10032414at2759"/>
<dbReference type="GO" id="GO:0032259">
    <property type="term" value="P:methylation"/>
    <property type="evidence" value="ECO:0007669"/>
    <property type="project" value="UniProtKB-KW"/>
</dbReference>
<dbReference type="EMBL" id="KQ434824">
    <property type="protein sequence ID" value="KZC07354.1"/>
    <property type="molecule type" value="Genomic_DNA"/>
</dbReference>
<feature type="non-terminal residue" evidence="1">
    <location>
        <position position="1"/>
    </location>
</feature>
<dbReference type="GO" id="GO:0000729">
    <property type="term" value="P:DNA double-strand break processing"/>
    <property type="evidence" value="ECO:0007669"/>
    <property type="project" value="TreeGrafter"/>
</dbReference>
<keyword evidence="2" id="KW-1185">Reference proteome</keyword>
<dbReference type="GO" id="GO:0015074">
    <property type="term" value="P:DNA integration"/>
    <property type="evidence" value="ECO:0007669"/>
    <property type="project" value="TreeGrafter"/>
</dbReference>
<dbReference type="InterPro" id="IPR036397">
    <property type="entry name" value="RNaseH_sf"/>
</dbReference>
<dbReference type="GO" id="GO:0044547">
    <property type="term" value="F:DNA topoisomerase binding"/>
    <property type="evidence" value="ECO:0007669"/>
    <property type="project" value="TreeGrafter"/>
</dbReference>
<dbReference type="PANTHER" id="PTHR46060">
    <property type="entry name" value="MARINER MOS1 TRANSPOSASE-LIKE PROTEIN"/>
    <property type="match status" value="1"/>
</dbReference>
<dbReference type="GO" id="GO:0003697">
    <property type="term" value="F:single-stranded DNA binding"/>
    <property type="evidence" value="ECO:0007669"/>
    <property type="project" value="TreeGrafter"/>
</dbReference>
<name>A0A154P7Q4_DUFNO</name>
<dbReference type="GO" id="GO:0042800">
    <property type="term" value="F:histone H3K4 methyltransferase activity"/>
    <property type="evidence" value="ECO:0007669"/>
    <property type="project" value="TreeGrafter"/>
</dbReference>
<dbReference type="GO" id="GO:0046975">
    <property type="term" value="F:histone H3K36 methyltransferase activity"/>
    <property type="evidence" value="ECO:0007669"/>
    <property type="project" value="TreeGrafter"/>
</dbReference>
<dbReference type="GO" id="GO:0031297">
    <property type="term" value="P:replication fork processing"/>
    <property type="evidence" value="ECO:0007669"/>
    <property type="project" value="TreeGrafter"/>
</dbReference>
<dbReference type="GO" id="GO:0005634">
    <property type="term" value="C:nucleus"/>
    <property type="evidence" value="ECO:0007669"/>
    <property type="project" value="TreeGrafter"/>
</dbReference>
<gene>
    <name evidence="1" type="ORF">WN55_09000</name>
</gene>
<sequence length="106" mass="12636">NRKGPILLHDNARPHVAQMTMHKLRSLNYETLPHPPYSPDLSPTDFHFFKHLSNFLNEKTFRNRTNVEDTVLEFINTRTLDFYQKGIRKLVTRWQKCIESNGSYFD</sequence>
<reference evidence="1 2" key="1">
    <citation type="submission" date="2015-07" db="EMBL/GenBank/DDBJ databases">
        <title>The genome of Dufourea novaeangliae.</title>
        <authorList>
            <person name="Pan H."/>
            <person name="Kapheim K."/>
        </authorList>
    </citation>
    <scope>NUCLEOTIDE SEQUENCE [LARGE SCALE GENOMIC DNA]</scope>
    <source>
        <strain evidence="1">0120121106</strain>
        <tissue evidence="1">Whole body</tissue>
    </source>
</reference>
<keyword evidence="1" id="KW-0489">Methyltransferase</keyword>
<dbReference type="GO" id="GO:0035861">
    <property type="term" value="C:site of double-strand break"/>
    <property type="evidence" value="ECO:0007669"/>
    <property type="project" value="TreeGrafter"/>
</dbReference>
<keyword evidence="1" id="KW-0808">Transferase</keyword>
<dbReference type="GO" id="GO:0000793">
    <property type="term" value="C:condensed chromosome"/>
    <property type="evidence" value="ECO:0007669"/>
    <property type="project" value="TreeGrafter"/>
</dbReference>
<proteinExistence type="predicted"/>